<dbReference type="HAMAP" id="MF_00148">
    <property type="entry name" value="UDG"/>
    <property type="match status" value="1"/>
</dbReference>
<dbReference type="NCBIfam" id="NF003589">
    <property type="entry name" value="PRK05254.1-2"/>
    <property type="match status" value="1"/>
</dbReference>
<feature type="active site" description="Proton acceptor" evidence="7 8">
    <location>
        <position position="218"/>
    </location>
</feature>
<dbReference type="EMBL" id="RSCD01000021">
    <property type="protein sequence ID" value="RSH85182.1"/>
    <property type="molecule type" value="Genomic_DNA"/>
</dbReference>
<dbReference type="STRING" id="1890683.A0A427Y262"/>
<dbReference type="SMART" id="SM00987">
    <property type="entry name" value="UreE_C"/>
    <property type="match status" value="1"/>
</dbReference>
<accession>A0A427Y262</accession>
<feature type="compositionally biased region" description="Low complexity" evidence="9">
    <location>
        <begin position="57"/>
        <end position="75"/>
    </location>
</feature>
<name>A0A427Y262_9TREE</name>
<comment type="function">
    <text evidence="7">Excises uracil residues from the DNA which can arise as a result of misincorporation of dUMP residues by DNA polymerase or due to deamination of cytosine.</text>
</comment>
<evidence type="ECO:0000256" key="2">
    <source>
        <dbReference type="ARBA" id="ARBA00022763"/>
    </source>
</evidence>
<comment type="similarity">
    <text evidence="1 7">Belongs to the uracil-DNA glycosylase (UDG) superfamily. UNG family.</text>
</comment>
<evidence type="ECO:0000256" key="9">
    <source>
        <dbReference type="SAM" id="MobiDB-lite"/>
    </source>
</evidence>
<keyword evidence="2 7" id="KW-0227">DNA damage</keyword>
<dbReference type="AlphaFoldDB" id="A0A427Y262"/>
<comment type="catalytic activity">
    <reaction evidence="7">
        <text>Hydrolyzes single-stranded DNA or mismatched double-stranded DNA and polynucleotides, releasing free uracil.</text>
        <dbReference type="EC" id="3.2.2.27"/>
    </reaction>
</comment>
<keyword evidence="3 7" id="KW-0378">Hydrolase</keyword>
<reference evidence="11 12" key="1">
    <citation type="submission" date="2018-11" db="EMBL/GenBank/DDBJ databases">
        <title>Genome sequence of Saitozyma podzolica DSM 27192.</title>
        <authorList>
            <person name="Aliyu H."/>
            <person name="Gorte O."/>
            <person name="Ochsenreither K."/>
        </authorList>
    </citation>
    <scope>NUCLEOTIDE SEQUENCE [LARGE SCALE GENOMIC DNA]</scope>
    <source>
        <strain evidence="11 12">DSM 27192</strain>
    </source>
</reference>
<dbReference type="GO" id="GO:0004844">
    <property type="term" value="F:uracil DNA N-glycosylase activity"/>
    <property type="evidence" value="ECO:0007669"/>
    <property type="project" value="UniProtKB-UniRule"/>
</dbReference>
<dbReference type="NCBIfam" id="TIGR00628">
    <property type="entry name" value="ung"/>
    <property type="match status" value="1"/>
</dbReference>
<evidence type="ECO:0000256" key="4">
    <source>
        <dbReference type="ARBA" id="ARBA00023128"/>
    </source>
</evidence>
<dbReference type="PANTHER" id="PTHR11264:SF0">
    <property type="entry name" value="URACIL-DNA GLYCOSYLASE"/>
    <property type="match status" value="1"/>
</dbReference>
<evidence type="ECO:0000256" key="8">
    <source>
        <dbReference type="PROSITE-ProRule" id="PRU10072"/>
    </source>
</evidence>
<feature type="compositionally biased region" description="Low complexity" evidence="9">
    <location>
        <begin position="21"/>
        <end position="39"/>
    </location>
</feature>
<dbReference type="SMART" id="SM00986">
    <property type="entry name" value="UDG"/>
    <property type="match status" value="1"/>
</dbReference>
<dbReference type="InterPro" id="IPR036895">
    <property type="entry name" value="Uracil-DNA_glycosylase-like_sf"/>
</dbReference>
<comment type="caution">
    <text evidence="11">The sequence shown here is derived from an EMBL/GenBank/DDBJ whole genome shotgun (WGS) entry which is preliminary data.</text>
</comment>
<dbReference type="GO" id="GO:0097510">
    <property type="term" value="P:base-excision repair, AP site formation via deaminated base removal"/>
    <property type="evidence" value="ECO:0007669"/>
    <property type="project" value="TreeGrafter"/>
</dbReference>
<evidence type="ECO:0000256" key="7">
    <source>
        <dbReference type="HAMAP-Rule" id="MF_03166"/>
    </source>
</evidence>
<evidence type="ECO:0000256" key="3">
    <source>
        <dbReference type="ARBA" id="ARBA00022801"/>
    </source>
</evidence>
<keyword evidence="12" id="KW-1185">Reference proteome</keyword>
<sequence>MPPQPARSISSYFTKPAASVSVAASSSSTTKSRTAATSPNGTILTTSSTVINATYTASISSSPHGPGSSQSSAPSTQKRLLSDRARQAIIEAAESPAKKARIEGPNGTKVAEVFTKVTKPADGKALSLPRGSSREELRAALAEHPHTAQLLNMELNTLGEDWLVALQGELTKPYFLSLKEFVTGEQERRKVFPPIADVYSWSRLCPLKDIRVVIVGQDPYHDDGQAHGLAFSVRRGVRIPPSLRNIYKQMADDVPGFKIPTHGDLSEWAKHGVLLLNTSLTVRAHEAASHSNKGWEQFTAAVLRVVTSRLAPVGDEHVPGANGVCFMAWGAHAQKMCAGVDGKKHLVLKSAHPSPLAAHRGFFGNGHFQKANEWLRERYGPDGGIDWAALGG</sequence>
<dbReference type="SUPFAM" id="SSF52141">
    <property type="entry name" value="Uracil-DNA glycosylase-like"/>
    <property type="match status" value="1"/>
</dbReference>
<keyword evidence="6 7" id="KW-0539">Nucleus</keyword>
<dbReference type="NCBIfam" id="NF003588">
    <property type="entry name" value="PRK05254.1-1"/>
    <property type="match status" value="1"/>
</dbReference>
<evidence type="ECO:0000256" key="5">
    <source>
        <dbReference type="ARBA" id="ARBA00023204"/>
    </source>
</evidence>
<feature type="region of interest" description="Disordered" evidence="9">
    <location>
        <begin position="21"/>
        <end position="43"/>
    </location>
</feature>
<comment type="subcellular location">
    <subcellularLocation>
        <location evidence="7">Mitochondrion</location>
    </subcellularLocation>
    <subcellularLocation>
        <location evidence="7">Nucleus</location>
    </subcellularLocation>
</comment>
<feature type="region of interest" description="Disordered" evidence="9">
    <location>
        <begin position="57"/>
        <end position="80"/>
    </location>
</feature>
<dbReference type="FunFam" id="3.40.470.10:FF:000007">
    <property type="entry name" value="Uracil-DNA glycosylase"/>
    <property type="match status" value="1"/>
</dbReference>
<gene>
    <name evidence="7 11" type="primary">UNG1</name>
    <name evidence="11" type="ORF">EHS25_004989</name>
</gene>
<evidence type="ECO:0000256" key="6">
    <source>
        <dbReference type="ARBA" id="ARBA00023242"/>
    </source>
</evidence>
<evidence type="ECO:0000259" key="10">
    <source>
        <dbReference type="SMART" id="SM00986"/>
    </source>
</evidence>
<evidence type="ECO:0000313" key="12">
    <source>
        <dbReference type="Proteomes" id="UP000279259"/>
    </source>
</evidence>
<dbReference type="Gene3D" id="3.40.470.10">
    <property type="entry name" value="Uracil-DNA glycosylase-like domain"/>
    <property type="match status" value="1"/>
</dbReference>
<evidence type="ECO:0000313" key="11">
    <source>
        <dbReference type="EMBL" id="RSH85182.1"/>
    </source>
</evidence>
<dbReference type="NCBIfam" id="NF003592">
    <property type="entry name" value="PRK05254.1-5"/>
    <property type="match status" value="1"/>
</dbReference>
<dbReference type="InterPro" id="IPR002043">
    <property type="entry name" value="UDG_fam1"/>
</dbReference>
<keyword evidence="4 7" id="KW-0496">Mitochondrion</keyword>
<dbReference type="Pfam" id="PF03167">
    <property type="entry name" value="UDG"/>
    <property type="match status" value="1"/>
</dbReference>
<proteinExistence type="inferred from homology"/>
<dbReference type="InterPro" id="IPR005122">
    <property type="entry name" value="Uracil-DNA_glycosylase-like"/>
</dbReference>
<dbReference type="GO" id="GO:0005634">
    <property type="term" value="C:nucleus"/>
    <property type="evidence" value="ECO:0007669"/>
    <property type="project" value="UniProtKB-SubCell"/>
</dbReference>
<keyword evidence="5 7" id="KW-0234">DNA repair</keyword>
<dbReference type="PROSITE" id="PS00130">
    <property type="entry name" value="U_DNA_GLYCOSYLASE"/>
    <property type="match status" value="1"/>
</dbReference>
<dbReference type="OrthoDB" id="10031947at2759"/>
<dbReference type="Proteomes" id="UP000279259">
    <property type="component" value="Unassembled WGS sequence"/>
</dbReference>
<dbReference type="CDD" id="cd10027">
    <property type="entry name" value="UDG-F1-like"/>
    <property type="match status" value="1"/>
</dbReference>
<organism evidence="11 12">
    <name type="scientific">Saitozyma podzolica</name>
    <dbReference type="NCBI Taxonomy" id="1890683"/>
    <lineage>
        <taxon>Eukaryota</taxon>
        <taxon>Fungi</taxon>
        <taxon>Dikarya</taxon>
        <taxon>Basidiomycota</taxon>
        <taxon>Agaricomycotina</taxon>
        <taxon>Tremellomycetes</taxon>
        <taxon>Tremellales</taxon>
        <taxon>Trimorphomycetaceae</taxon>
        <taxon>Saitozyma</taxon>
    </lineage>
</organism>
<evidence type="ECO:0000256" key="1">
    <source>
        <dbReference type="ARBA" id="ARBA00008184"/>
    </source>
</evidence>
<protein>
    <recommendedName>
        <fullName evidence="7">Uracil-DNA glycosylase</fullName>
        <shortName evidence="7">UDG</shortName>
        <ecNumber evidence="7">3.2.2.27</ecNumber>
    </recommendedName>
</protein>
<dbReference type="PANTHER" id="PTHR11264">
    <property type="entry name" value="URACIL-DNA GLYCOSYLASE"/>
    <property type="match status" value="1"/>
</dbReference>
<feature type="domain" description="Uracil-DNA glycosylase-like" evidence="10">
    <location>
        <begin position="203"/>
        <end position="375"/>
    </location>
</feature>
<dbReference type="GO" id="GO:0005739">
    <property type="term" value="C:mitochondrion"/>
    <property type="evidence" value="ECO:0007669"/>
    <property type="project" value="UniProtKB-SubCell"/>
</dbReference>
<dbReference type="EC" id="3.2.2.27" evidence="7"/>
<dbReference type="InterPro" id="IPR018085">
    <property type="entry name" value="Ura-DNA_Glyclase_AS"/>
</dbReference>